<accession>A0ABY9RBN0</accession>
<evidence type="ECO:0000256" key="4">
    <source>
        <dbReference type="ARBA" id="ARBA00022989"/>
    </source>
</evidence>
<feature type="transmembrane region" description="Helical" evidence="6">
    <location>
        <begin position="110"/>
        <end position="129"/>
    </location>
</feature>
<gene>
    <name evidence="7" type="ORF">RF683_01095</name>
</gene>
<feature type="transmembrane region" description="Helical" evidence="6">
    <location>
        <begin position="83"/>
        <end position="104"/>
    </location>
</feature>
<evidence type="ECO:0000256" key="3">
    <source>
        <dbReference type="ARBA" id="ARBA00022692"/>
    </source>
</evidence>
<evidence type="ECO:0000256" key="6">
    <source>
        <dbReference type="RuleBase" id="RU004379"/>
    </source>
</evidence>
<dbReference type="CDD" id="cd10432">
    <property type="entry name" value="BI-1-like_bacterial"/>
    <property type="match status" value="1"/>
</dbReference>
<evidence type="ECO:0000313" key="7">
    <source>
        <dbReference type="EMBL" id="WMW78069.1"/>
    </source>
</evidence>
<reference evidence="7" key="1">
    <citation type="submission" date="2023-09" db="EMBL/GenBank/DDBJ databases">
        <title>Flavobacterium sp. 20NA77.7 isolated from freshwater.</title>
        <authorList>
            <person name="Le V."/>
            <person name="Ko S.-R."/>
            <person name="Ahn C.-Y."/>
            <person name="Oh H.-M."/>
        </authorList>
    </citation>
    <scope>NUCLEOTIDE SEQUENCE</scope>
    <source>
        <strain evidence="7">20NA77.7</strain>
    </source>
</reference>
<keyword evidence="5 6" id="KW-0472">Membrane</keyword>
<dbReference type="Pfam" id="PF01027">
    <property type="entry name" value="Bax1-I"/>
    <property type="match status" value="1"/>
</dbReference>
<dbReference type="PANTHER" id="PTHR23291">
    <property type="entry name" value="BAX INHIBITOR-RELATED"/>
    <property type="match status" value="1"/>
</dbReference>
<evidence type="ECO:0000313" key="8">
    <source>
        <dbReference type="Proteomes" id="UP001180481"/>
    </source>
</evidence>
<comment type="similarity">
    <text evidence="2 6">Belongs to the BI1 family.</text>
</comment>
<feature type="transmembrane region" description="Helical" evidence="6">
    <location>
        <begin position="205"/>
        <end position="227"/>
    </location>
</feature>
<protein>
    <submittedName>
        <fullName evidence="7">Bax inhibitor-1/YccA family protein</fullName>
    </submittedName>
</protein>
<dbReference type="InterPro" id="IPR006214">
    <property type="entry name" value="Bax_inhibitor_1-related"/>
</dbReference>
<evidence type="ECO:0000256" key="1">
    <source>
        <dbReference type="ARBA" id="ARBA00004141"/>
    </source>
</evidence>
<feature type="transmembrane region" description="Helical" evidence="6">
    <location>
        <begin position="46"/>
        <end position="71"/>
    </location>
</feature>
<evidence type="ECO:0000256" key="5">
    <source>
        <dbReference type="ARBA" id="ARBA00023136"/>
    </source>
</evidence>
<dbReference type="RefSeq" id="WP_309532394.1">
    <property type="nucleotide sequence ID" value="NZ_CP133721.1"/>
</dbReference>
<keyword evidence="3 6" id="KW-0812">Transmembrane</keyword>
<organism evidence="7 8">
    <name type="scientific">Flavobacterium nakdongensis</name>
    <dbReference type="NCBI Taxonomy" id="3073563"/>
    <lineage>
        <taxon>Bacteria</taxon>
        <taxon>Pseudomonadati</taxon>
        <taxon>Bacteroidota</taxon>
        <taxon>Flavobacteriia</taxon>
        <taxon>Flavobacteriales</taxon>
        <taxon>Flavobacteriaceae</taxon>
        <taxon>Flavobacterium</taxon>
    </lineage>
</organism>
<proteinExistence type="inferred from homology"/>
<evidence type="ECO:0000256" key="2">
    <source>
        <dbReference type="ARBA" id="ARBA00010350"/>
    </source>
</evidence>
<keyword evidence="4 6" id="KW-1133">Transmembrane helix</keyword>
<dbReference type="PANTHER" id="PTHR23291:SF50">
    <property type="entry name" value="PROTEIN LIFEGUARD 4"/>
    <property type="match status" value="1"/>
</dbReference>
<feature type="transmembrane region" description="Helical" evidence="6">
    <location>
        <begin position="22"/>
        <end position="40"/>
    </location>
</feature>
<feature type="transmembrane region" description="Helical" evidence="6">
    <location>
        <begin position="164"/>
        <end position="184"/>
    </location>
</feature>
<dbReference type="EMBL" id="CP133721">
    <property type="protein sequence ID" value="WMW78069.1"/>
    <property type="molecule type" value="Genomic_DNA"/>
</dbReference>
<sequence length="231" mass="25683">MESRQFTEEQIKIEQANFIAKVYGWMSAALVLTGLTAWYVAQTEEIILALISNKILFYGLLIGEVLLVGYISKALPTMNVNTAKALFFLYAIANGVTLSLIFVIFTASSIASSFFITAGTFAVMSVYGYFTKSDLTSMGKILMMALIGLIIASIANIFMESKMLYWIVSYAGVFIFTGLIAYDTQKIKEMNIIGNEGTDEDIKESLVGALTLYLDFINLFLFILRIFGDRK</sequence>
<feature type="transmembrane region" description="Helical" evidence="6">
    <location>
        <begin position="141"/>
        <end position="158"/>
    </location>
</feature>
<name>A0ABY9RBN0_9FLAO</name>
<comment type="subcellular location">
    <subcellularLocation>
        <location evidence="1">Membrane</location>
        <topology evidence="1">Multi-pass membrane protein</topology>
    </subcellularLocation>
</comment>
<keyword evidence="8" id="KW-1185">Reference proteome</keyword>
<dbReference type="Proteomes" id="UP001180481">
    <property type="component" value="Chromosome"/>
</dbReference>